<organism evidence="1 2">
    <name type="scientific">Muraenolepis orangiensis</name>
    <name type="common">Patagonian moray cod</name>
    <dbReference type="NCBI Taxonomy" id="630683"/>
    <lineage>
        <taxon>Eukaryota</taxon>
        <taxon>Metazoa</taxon>
        <taxon>Chordata</taxon>
        <taxon>Craniata</taxon>
        <taxon>Vertebrata</taxon>
        <taxon>Euteleostomi</taxon>
        <taxon>Actinopterygii</taxon>
        <taxon>Neopterygii</taxon>
        <taxon>Teleostei</taxon>
        <taxon>Neoteleostei</taxon>
        <taxon>Acanthomorphata</taxon>
        <taxon>Zeiogadaria</taxon>
        <taxon>Gadariae</taxon>
        <taxon>Gadiformes</taxon>
        <taxon>Muraenolepidoidei</taxon>
        <taxon>Muraenolepididae</taxon>
        <taxon>Muraenolepis</taxon>
    </lineage>
</organism>
<dbReference type="EMBL" id="JANIIK010000116">
    <property type="protein sequence ID" value="KAJ3587650.1"/>
    <property type="molecule type" value="Genomic_DNA"/>
</dbReference>
<feature type="non-terminal residue" evidence="1">
    <location>
        <position position="77"/>
    </location>
</feature>
<sequence>MCLVGCSSKRPSAFKCQQDIKSLGLALHKHLPIPGTAAVLNEGRGEEPPWANPLVPQPITPGGDGSIILMKLFRGPG</sequence>
<evidence type="ECO:0000313" key="1">
    <source>
        <dbReference type="EMBL" id="KAJ3587650.1"/>
    </source>
</evidence>
<evidence type="ECO:0000313" key="2">
    <source>
        <dbReference type="Proteomes" id="UP001148018"/>
    </source>
</evidence>
<dbReference type="AlphaFoldDB" id="A0A9Q0I6Z9"/>
<comment type="caution">
    <text evidence="1">The sequence shown here is derived from an EMBL/GenBank/DDBJ whole genome shotgun (WGS) entry which is preliminary data.</text>
</comment>
<dbReference type="Proteomes" id="UP001148018">
    <property type="component" value="Unassembled WGS sequence"/>
</dbReference>
<proteinExistence type="predicted"/>
<reference evidence="1" key="1">
    <citation type="submission" date="2022-07" db="EMBL/GenBank/DDBJ databases">
        <title>Chromosome-level genome of Muraenolepis orangiensis.</title>
        <authorList>
            <person name="Kim J."/>
        </authorList>
    </citation>
    <scope>NUCLEOTIDE SEQUENCE</scope>
    <source>
        <strain evidence="1">KU_S4_2022</strain>
        <tissue evidence="1">Muscle</tissue>
    </source>
</reference>
<keyword evidence="2" id="KW-1185">Reference proteome</keyword>
<name>A0A9Q0I6Z9_9TELE</name>
<accession>A0A9Q0I6Z9</accession>
<protein>
    <submittedName>
        <fullName evidence="1">Uncharacterized protein</fullName>
    </submittedName>
</protein>
<gene>
    <name evidence="1" type="ORF">NHX12_011247</name>
</gene>